<reference evidence="1" key="2">
    <citation type="submission" date="2023-01" db="EMBL/GenBank/DDBJ databases">
        <authorList>
            <person name="Sun Q."/>
            <person name="Evtushenko L."/>
        </authorList>
    </citation>
    <scope>NUCLEOTIDE SEQUENCE</scope>
    <source>
        <strain evidence="1">VKM Ac-2007</strain>
    </source>
</reference>
<organism evidence="1 2">
    <name type="scientific">Streptosporangium carneum</name>
    <dbReference type="NCBI Taxonomy" id="47481"/>
    <lineage>
        <taxon>Bacteria</taxon>
        <taxon>Bacillati</taxon>
        <taxon>Actinomycetota</taxon>
        <taxon>Actinomycetes</taxon>
        <taxon>Streptosporangiales</taxon>
        <taxon>Streptosporangiaceae</taxon>
        <taxon>Streptosporangium</taxon>
    </lineage>
</organism>
<protein>
    <submittedName>
        <fullName evidence="1">Uncharacterized protein</fullName>
    </submittedName>
</protein>
<gene>
    <name evidence="1" type="ORF">GCM10017600_07460</name>
</gene>
<keyword evidence="2" id="KW-1185">Reference proteome</keyword>
<reference evidence="1" key="1">
    <citation type="journal article" date="2014" name="Int. J. Syst. Evol. Microbiol.">
        <title>Complete genome sequence of Corynebacterium casei LMG S-19264T (=DSM 44701T), isolated from a smear-ripened cheese.</title>
        <authorList>
            <consortium name="US DOE Joint Genome Institute (JGI-PGF)"/>
            <person name="Walter F."/>
            <person name="Albersmeier A."/>
            <person name="Kalinowski J."/>
            <person name="Ruckert C."/>
        </authorList>
    </citation>
    <scope>NUCLEOTIDE SEQUENCE</scope>
    <source>
        <strain evidence="1">VKM Ac-2007</strain>
    </source>
</reference>
<accession>A0A9W6HWZ8</accession>
<dbReference type="EMBL" id="BSEV01000001">
    <property type="protein sequence ID" value="GLK07341.1"/>
    <property type="molecule type" value="Genomic_DNA"/>
</dbReference>
<sequence length="57" mass="6568">MTSAPLPSPDGNKREKGLWIYAAAKKVAFFLVARGLWEAVRLLWRRIREGTPWDDIL</sequence>
<evidence type="ECO:0000313" key="2">
    <source>
        <dbReference type="Proteomes" id="UP001143474"/>
    </source>
</evidence>
<evidence type="ECO:0000313" key="1">
    <source>
        <dbReference type="EMBL" id="GLK07341.1"/>
    </source>
</evidence>
<comment type="caution">
    <text evidence="1">The sequence shown here is derived from an EMBL/GenBank/DDBJ whole genome shotgun (WGS) entry which is preliminary data.</text>
</comment>
<name>A0A9W6HWZ8_9ACTN</name>
<dbReference type="AlphaFoldDB" id="A0A9W6HWZ8"/>
<dbReference type="Proteomes" id="UP001143474">
    <property type="component" value="Unassembled WGS sequence"/>
</dbReference>
<proteinExistence type="predicted"/>